<dbReference type="EMBL" id="AJWJ01000225">
    <property type="protein sequence ID" value="KAF2073122.1"/>
    <property type="molecule type" value="Genomic_DNA"/>
</dbReference>
<protein>
    <recommendedName>
        <fullName evidence="3">Ankyrin repeat-containing protein</fullName>
    </recommendedName>
</protein>
<dbReference type="Proteomes" id="UP000695562">
    <property type="component" value="Unassembled WGS sequence"/>
</dbReference>
<dbReference type="SUPFAM" id="SSF48403">
    <property type="entry name" value="Ankyrin repeat"/>
    <property type="match status" value="1"/>
</dbReference>
<dbReference type="Gene3D" id="1.25.40.20">
    <property type="entry name" value="Ankyrin repeat-containing domain"/>
    <property type="match status" value="1"/>
</dbReference>
<dbReference type="InterPro" id="IPR001806">
    <property type="entry name" value="Small_GTPase"/>
</dbReference>
<evidence type="ECO:0000313" key="1">
    <source>
        <dbReference type="EMBL" id="KAF2073122.1"/>
    </source>
</evidence>
<name>A0A8J4PTF8_9MYCE</name>
<dbReference type="SUPFAM" id="SSF52540">
    <property type="entry name" value="P-loop containing nucleoside triphosphate hydrolases"/>
    <property type="match status" value="1"/>
</dbReference>
<dbReference type="Pfam" id="PF00071">
    <property type="entry name" value="Ras"/>
    <property type="match status" value="1"/>
</dbReference>
<sequence>MRYILTLTGDSDEGIKSILDVFDRKCCVKDKEKTLRFNSHEYTFKTWDQYNPLFQVNTEADRVYYYQSPSSMYRGQVVSIITHWIDSHQSFNNLRKWAQIIDRYARATTPIIVVGFYKDLYDPKNISREHYYSVYNFPYYEFQIGNKSTQEQFNFDKSIMEIVDYFYQTFFPTVFYDLIVDKKTICNNNNNNNSYPITSTTIPKKTTTTTTTTITVANPKHAFFFGTSKPGNEKEEDDIENLPTAYINHNLDSSKQSYYEAIFFKVFRNKLLFKLIFTQIHWIHQRYNITAYSFYSSPFSLFIQNQRLDLVKQRLELQNKGSDSLYIWDQFSFMNVINFLRVNNNYQLFQIVYDQFQRSFTLDKIQYNSDSDQISPQILESAVIGGNIEIVKFLVSKKFECNERALQFAVVLGHLDILKYIIKEKVFIVTPTLMTSLLQLSTRYNRSQVQLYLVKISHPSFIKKLMKKFTVQ</sequence>
<comment type="caution">
    <text evidence="1">The sequence shown here is derived from an EMBL/GenBank/DDBJ whole genome shotgun (WGS) entry which is preliminary data.</text>
</comment>
<gene>
    <name evidence="1" type="ORF">CYY_005563</name>
</gene>
<dbReference type="OrthoDB" id="24384at2759"/>
<dbReference type="InterPro" id="IPR027417">
    <property type="entry name" value="P-loop_NTPase"/>
</dbReference>
<dbReference type="GO" id="GO:0005525">
    <property type="term" value="F:GTP binding"/>
    <property type="evidence" value="ECO:0007669"/>
    <property type="project" value="InterPro"/>
</dbReference>
<dbReference type="InterPro" id="IPR036770">
    <property type="entry name" value="Ankyrin_rpt-contain_sf"/>
</dbReference>
<reference evidence="1" key="1">
    <citation type="submission" date="2020-01" db="EMBL/GenBank/DDBJ databases">
        <title>Development of genomics and gene disruption for Polysphondylium violaceum indicates a role for the polyketide synthase stlB in stalk morphogenesis.</title>
        <authorList>
            <person name="Narita B."/>
            <person name="Kawabe Y."/>
            <person name="Kin K."/>
            <person name="Saito T."/>
            <person name="Gibbs R."/>
            <person name="Kuspa A."/>
            <person name="Muzny D."/>
            <person name="Queller D."/>
            <person name="Richards S."/>
            <person name="Strassman J."/>
            <person name="Sucgang R."/>
            <person name="Worley K."/>
            <person name="Schaap P."/>
        </authorList>
    </citation>
    <scope>NUCLEOTIDE SEQUENCE</scope>
    <source>
        <strain evidence="1">QSvi11</strain>
    </source>
</reference>
<proteinExistence type="predicted"/>
<evidence type="ECO:0008006" key="3">
    <source>
        <dbReference type="Google" id="ProtNLM"/>
    </source>
</evidence>
<evidence type="ECO:0000313" key="2">
    <source>
        <dbReference type="Proteomes" id="UP000695562"/>
    </source>
</evidence>
<accession>A0A8J4PTF8</accession>
<dbReference type="AlphaFoldDB" id="A0A8J4PTF8"/>
<dbReference type="Gene3D" id="3.40.50.300">
    <property type="entry name" value="P-loop containing nucleotide triphosphate hydrolases"/>
    <property type="match status" value="1"/>
</dbReference>
<organism evidence="1 2">
    <name type="scientific">Polysphondylium violaceum</name>
    <dbReference type="NCBI Taxonomy" id="133409"/>
    <lineage>
        <taxon>Eukaryota</taxon>
        <taxon>Amoebozoa</taxon>
        <taxon>Evosea</taxon>
        <taxon>Eumycetozoa</taxon>
        <taxon>Dictyostelia</taxon>
        <taxon>Dictyosteliales</taxon>
        <taxon>Dictyosteliaceae</taxon>
        <taxon>Polysphondylium</taxon>
    </lineage>
</organism>
<keyword evidence="2" id="KW-1185">Reference proteome</keyword>
<dbReference type="GO" id="GO:0003924">
    <property type="term" value="F:GTPase activity"/>
    <property type="evidence" value="ECO:0007669"/>
    <property type="project" value="InterPro"/>
</dbReference>